<dbReference type="NCBIfam" id="TIGR00362">
    <property type="entry name" value="DnaA"/>
    <property type="match status" value="1"/>
</dbReference>
<keyword evidence="3" id="KW-0235">DNA replication</keyword>
<gene>
    <name evidence="10" type="ORF">METZ01_LOCUS66485</name>
</gene>
<comment type="similarity">
    <text evidence="1">Belongs to the DnaA family.</text>
</comment>
<dbReference type="GO" id="GO:0006275">
    <property type="term" value="P:regulation of DNA replication"/>
    <property type="evidence" value="ECO:0007669"/>
    <property type="project" value="InterPro"/>
</dbReference>
<dbReference type="SUPFAM" id="SSF52540">
    <property type="entry name" value="P-loop containing nucleoside triphosphate hydrolases"/>
    <property type="match status" value="1"/>
</dbReference>
<keyword evidence="5" id="KW-0067">ATP-binding</keyword>
<organism evidence="10">
    <name type="scientific">marine metagenome</name>
    <dbReference type="NCBI Taxonomy" id="408172"/>
    <lineage>
        <taxon>unclassified sequences</taxon>
        <taxon>metagenomes</taxon>
        <taxon>ecological metagenomes</taxon>
    </lineage>
</organism>
<evidence type="ECO:0000256" key="6">
    <source>
        <dbReference type="ARBA" id="ARBA00023121"/>
    </source>
</evidence>
<dbReference type="InterPro" id="IPR013317">
    <property type="entry name" value="DnaA_dom"/>
</dbReference>
<dbReference type="InterPro" id="IPR024633">
    <property type="entry name" value="DnaA_N_dom"/>
</dbReference>
<dbReference type="Gene3D" id="3.30.300.180">
    <property type="match status" value="1"/>
</dbReference>
<dbReference type="GO" id="GO:0003688">
    <property type="term" value="F:DNA replication origin binding"/>
    <property type="evidence" value="ECO:0007669"/>
    <property type="project" value="InterPro"/>
</dbReference>
<dbReference type="InterPro" id="IPR001957">
    <property type="entry name" value="Chromosome_initiator_DnaA"/>
</dbReference>
<keyword evidence="2" id="KW-0963">Cytoplasm</keyword>
<feature type="domain" description="AAA+ ATPase" evidence="8">
    <location>
        <begin position="172"/>
        <end position="298"/>
    </location>
</feature>
<accession>A0A381TDQ6</accession>
<evidence type="ECO:0000256" key="7">
    <source>
        <dbReference type="ARBA" id="ARBA00023125"/>
    </source>
</evidence>
<evidence type="ECO:0000256" key="1">
    <source>
        <dbReference type="ARBA" id="ARBA00006583"/>
    </source>
</evidence>
<dbReference type="GO" id="GO:0008289">
    <property type="term" value="F:lipid binding"/>
    <property type="evidence" value="ECO:0007669"/>
    <property type="project" value="UniProtKB-KW"/>
</dbReference>
<dbReference type="Pfam" id="PF08299">
    <property type="entry name" value="Bac_DnaA_C"/>
    <property type="match status" value="1"/>
</dbReference>
<evidence type="ECO:0000256" key="5">
    <source>
        <dbReference type="ARBA" id="ARBA00022840"/>
    </source>
</evidence>
<name>A0A381TDQ6_9ZZZZ</name>
<dbReference type="GO" id="GO:0005524">
    <property type="term" value="F:ATP binding"/>
    <property type="evidence" value="ECO:0007669"/>
    <property type="project" value="UniProtKB-KW"/>
</dbReference>
<proteinExistence type="inferred from homology"/>
<dbReference type="FunFam" id="3.40.50.300:FF:000668">
    <property type="entry name" value="Chromosomal replication initiator protein DnaA"/>
    <property type="match status" value="1"/>
</dbReference>
<keyword evidence="7" id="KW-0238">DNA-binding</keyword>
<dbReference type="Pfam" id="PF00308">
    <property type="entry name" value="Bac_DnaA"/>
    <property type="match status" value="1"/>
</dbReference>
<feature type="domain" description="Chromosomal replication initiator DnaA C-terminal" evidence="9">
    <location>
        <begin position="381"/>
        <end position="450"/>
    </location>
</feature>
<dbReference type="InterPro" id="IPR013159">
    <property type="entry name" value="DnaA_C"/>
</dbReference>
<dbReference type="SMART" id="SM00382">
    <property type="entry name" value="AAA"/>
    <property type="match status" value="1"/>
</dbReference>
<dbReference type="HAMAP" id="MF_00377">
    <property type="entry name" value="DnaA_bact"/>
    <property type="match status" value="1"/>
</dbReference>
<dbReference type="Gene3D" id="1.10.1750.10">
    <property type="match status" value="1"/>
</dbReference>
<evidence type="ECO:0000259" key="9">
    <source>
        <dbReference type="SMART" id="SM00760"/>
    </source>
</evidence>
<dbReference type="PRINTS" id="PR00051">
    <property type="entry name" value="DNAA"/>
</dbReference>
<dbReference type="EMBL" id="UINC01004344">
    <property type="protein sequence ID" value="SVA13631.1"/>
    <property type="molecule type" value="Genomic_DNA"/>
</dbReference>
<dbReference type="GO" id="GO:0006270">
    <property type="term" value="P:DNA replication initiation"/>
    <property type="evidence" value="ECO:0007669"/>
    <property type="project" value="InterPro"/>
</dbReference>
<evidence type="ECO:0000256" key="4">
    <source>
        <dbReference type="ARBA" id="ARBA00022741"/>
    </source>
</evidence>
<dbReference type="PANTHER" id="PTHR30050:SF2">
    <property type="entry name" value="CHROMOSOMAL REPLICATION INITIATOR PROTEIN DNAA"/>
    <property type="match status" value="1"/>
</dbReference>
<dbReference type="InterPro" id="IPR003593">
    <property type="entry name" value="AAA+_ATPase"/>
</dbReference>
<evidence type="ECO:0000256" key="3">
    <source>
        <dbReference type="ARBA" id="ARBA00022705"/>
    </source>
</evidence>
<dbReference type="PROSITE" id="PS01008">
    <property type="entry name" value="DNAA"/>
    <property type="match status" value="1"/>
</dbReference>
<evidence type="ECO:0000256" key="2">
    <source>
        <dbReference type="ARBA" id="ARBA00022490"/>
    </source>
</evidence>
<dbReference type="InterPro" id="IPR027417">
    <property type="entry name" value="P-loop_NTPase"/>
</dbReference>
<sequence>MDRETIQKANKIWDSVLGKVELSIPKPSYDTWLRNTVGISFTSDEFNVETPNAFTAQYLEERMLDMLEQELRTTIGFDVKLKFTVISEIIIPGENEKAVIPSSPYSRSNRTAKYATFDHDLFQDQISNTVGEPRIGSHDFNTRYTFENFIVGDSNQLAFAGAKAVSENPGTIFNPLVIHSSVGLGKTHLLQAIGHETKKLGLTVIYVTSEEFTNQYVKAIQNGQTEEFRNKYRTVDVLLIDDIQFLIGKEQTQEGFFHTFNSLHVENKQIVVASDRNIDELRTLESRITSRLTGGLVTDIQAPQLETRIAILRGKAAQQRYEIPPDVIEFLGNKIRSNIRELEGLLNRVVALAQFRDEPITIESVKRMVGDSERLNKGPISDSKIISEVSNYFGVTSDQIRGPLRTKTYLVPRQVAMFLLREETALSLSAIGKILGGRDHSTVIHGHDKVATLINIDDKLRSDVLAIRNNLTGATR</sequence>
<protein>
    <recommendedName>
        <fullName evidence="11">Chromosomal replication initiator protein DnaA</fullName>
    </recommendedName>
</protein>
<dbReference type="SUPFAM" id="SSF48295">
    <property type="entry name" value="TrpR-like"/>
    <property type="match status" value="1"/>
</dbReference>
<reference evidence="10" key="1">
    <citation type="submission" date="2018-05" db="EMBL/GenBank/DDBJ databases">
        <authorList>
            <person name="Lanie J.A."/>
            <person name="Ng W.-L."/>
            <person name="Kazmierczak K.M."/>
            <person name="Andrzejewski T.M."/>
            <person name="Davidsen T.M."/>
            <person name="Wayne K.J."/>
            <person name="Tettelin H."/>
            <person name="Glass J.I."/>
            <person name="Rusch D."/>
            <person name="Podicherti R."/>
            <person name="Tsui H.-C.T."/>
            <person name="Winkler M.E."/>
        </authorList>
    </citation>
    <scope>NUCLEOTIDE SEQUENCE</scope>
</reference>
<dbReference type="InterPro" id="IPR020591">
    <property type="entry name" value="Chromosome_initiator_DnaA-like"/>
</dbReference>
<dbReference type="InterPro" id="IPR010921">
    <property type="entry name" value="Trp_repressor/repl_initiator"/>
</dbReference>
<dbReference type="SMART" id="SM00760">
    <property type="entry name" value="Bac_DnaA_C"/>
    <property type="match status" value="1"/>
</dbReference>
<evidence type="ECO:0000313" key="10">
    <source>
        <dbReference type="EMBL" id="SVA13631.1"/>
    </source>
</evidence>
<dbReference type="GO" id="GO:0005886">
    <property type="term" value="C:plasma membrane"/>
    <property type="evidence" value="ECO:0007669"/>
    <property type="project" value="TreeGrafter"/>
</dbReference>
<dbReference type="CDD" id="cd00009">
    <property type="entry name" value="AAA"/>
    <property type="match status" value="1"/>
</dbReference>
<evidence type="ECO:0000259" key="8">
    <source>
        <dbReference type="SMART" id="SM00382"/>
    </source>
</evidence>
<dbReference type="AlphaFoldDB" id="A0A381TDQ6"/>
<evidence type="ECO:0008006" key="11">
    <source>
        <dbReference type="Google" id="ProtNLM"/>
    </source>
</evidence>
<dbReference type="Gene3D" id="3.40.50.300">
    <property type="entry name" value="P-loop containing nucleotide triphosphate hydrolases"/>
    <property type="match status" value="1"/>
</dbReference>
<dbReference type="InterPro" id="IPR038454">
    <property type="entry name" value="DnaA_N_sf"/>
</dbReference>
<dbReference type="Gene3D" id="1.10.8.60">
    <property type="match status" value="1"/>
</dbReference>
<dbReference type="Pfam" id="PF11638">
    <property type="entry name" value="DnaA_N"/>
    <property type="match status" value="1"/>
</dbReference>
<dbReference type="CDD" id="cd06571">
    <property type="entry name" value="Bac_DnaA_C"/>
    <property type="match status" value="1"/>
</dbReference>
<dbReference type="InterPro" id="IPR018312">
    <property type="entry name" value="Chromosome_initiator_DnaA_CS"/>
</dbReference>
<keyword evidence="6" id="KW-0446">Lipid-binding</keyword>
<keyword evidence="4" id="KW-0547">Nucleotide-binding</keyword>
<dbReference type="PANTHER" id="PTHR30050">
    <property type="entry name" value="CHROMOSOMAL REPLICATION INITIATOR PROTEIN DNAA"/>
    <property type="match status" value="1"/>
</dbReference>